<name>A0ABU4HT40_9ACTN</name>
<dbReference type="PROSITE" id="PS50853">
    <property type="entry name" value="FN3"/>
    <property type="match status" value="1"/>
</dbReference>
<feature type="signal peptide" evidence="4">
    <location>
        <begin position="1"/>
        <end position="23"/>
    </location>
</feature>
<keyword evidence="7" id="KW-1185">Reference proteome</keyword>
<dbReference type="PROSITE" id="PS51257">
    <property type="entry name" value="PROKAR_LIPOPROTEIN"/>
    <property type="match status" value="1"/>
</dbReference>
<feature type="chain" id="PRO_5047534105" description="Fibronectin type-III domain-containing protein" evidence="4">
    <location>
        <begin position="24"/>
        <end position="744"/>
    </location>
</feature>
<dbReference type="EMBL" id="JAWSTH010000057">
    <property type="protein sequence ID" value="MDW5596487.1"/>
    <property type="molecule type" value="Genomic_DNA"/>
</dbReference>
<sequence>MNSRKSRAAVAALGALIAALACAALLAPIAGAAPFGPYGALFSSGPDGVPRHQERVAIDRASGNVLVTNQVTDTVDVYAPAGTSGTLLTSFGAGELSDPFGIAVDQRTGAVYVSDAGNNRIARYTVVPGDPPAYTPDGAFTGPAQGSGAGEIGSFAAPLAIDGAADRLLVADPGNQRVLRLTLTGADGGLDFDGSDSPDGVFTGLLDIAVDSTGDVVVVDSTGDVANGGGDSRVLRFDAAGTYEARIGAALSRPATVAIRPQGDEVLVSWNQDAVTRDESAQIDLFASDGTGLGTLPAAPAALYSVITGMAVADGSDGSLYVGTDVDRAFGGAYGTWSVQTYVPPSAPTVADEAVATAGIAVADVTGTVATNGADTSYRVEFGRAGEGYGESSAVEVLPHAADPQTVTVRLTGLEPDTDYEFRFVVDNGVGGPVTGSGGTFSTLPSLALATLGAATDVTRGAATVHAQIETHGAVGRYAFTVAEVGGPERHALPLTELPASFGPTAVSGRVGGLSPGKTYTVELHVRTVSGTVIPAPVRFSTLPLPARPPVSRGGDDGTRAYGCAAPRLTGTSGTARRGGQLTLTGSDLGTYGVVTVDGVQAEIRAYAADRVTVVVPDDAARRARVTLDCGRATQPLTVAVGGAGALRPTLAAANVRGARATLSVRTPGRGVVLVRGGRLLRAGSARSTRTGTVRVGVVLSRAGRRALARARSGRLRVPVTVRFQPPRGGGSATTLRATLLFRR</sequence>
<dbReference type="InterPro" id="IPR001258">
    <property type="entry name" value="NHL_repeat"/>
</dbReference>
<protein>
    <recommendedName>
        <fullName evidence="5">Fibronectin type-III domain-containing protein</fullName>
    </recommendedName>
</protein>
<evidence type="ECO:0000256" key="4">
    <source>
        <dbReference type="SAM" id="SignalP"/>
    </source>
</evidence>
<dbReference type="PANTHER" id="PTHR24104">
    <property type="entry name" value="E3 UBIQUITIN-PROTEIN LIGASE NHLRC1-RELATED"/>
    <property type="match status" value="1"/>
</dbReference>
<reference evidence="7" key="1">
    <citation type="submission" date="2023-07" db="EMBL/GenBank/DDBJ databases">
        <title>Conexibacter stalactiti sp. nov., isolated from stalactites in a lava cave and emended description of the genus Conexibacter.</title>
        <authorList>
            <person name="Lee S.D."/>
        </authorList>
    </citation>
    <scope>NUCLEOTIDE SEQUENCE [LARGE SCALE GENOMIC DNA]</scope>
    <source>
        <strain evidence="7">KCTC 39840</strain>
    </source>
</reference>
<comment type="caution">
    <text evidence="6">The sequence shown here is derived from an EMBL/GenBank/DDBJ whole genome shotgun (WGS) entry which is preliminary data.</text>
</comment>
<proteinExistence type="predicted"/>
<dbReference type="SUPFAM" id="SSF49265">
    <property type="entry name" value="Fibronectin type III"/>
    <property type="match status" value="1"/>
</dbReference>
<evidence type="ECO:0000256" key="2">
    <source>
        <dbReference type="ARBA" id="ARBA00023295"/>
    </source>
</evidence>
<dbReference type="InterPro" id="IPR036116">
    <property type="entry name" value="FN3_sf"/>
</dbReference>
<keyword evidence="1" id="KW-0677">Repeat</keyword>
<dbReference type="CDD" id="cd00063">
    <property type="entry name" value="FN3"/>
    <property type="match status" value="1"/>
</dbReference>
<keyword evidence="2" id="KW-0378">Hydrolase</keyword>
<feature type="repeat" description="NHL" evidence="3">
    <location>
        <begin position="85"/>
        <end position="127"/>
    </location>
</feature>
<organism evidence="6 7">
    <name type="scientific">Conexibacter stalactiti</name>
    <dbReference type="NCBI Taxonomy" id="1940611"/>
    <lineage>
        <taxon>Bacteria</taxon>
        <taxon>Bacillati</taxon>
        <taxon>Actinomycetota</taxon>
        <taxon>Thermoleophilia</taxon>
        <taxon>Solirubrobacterales</taxon>
        <taxon>Conexibacteraceae</taxon>
        <taxon>Conexibacter</taxon>
    </lineage>
</organism>
<gene>
    <name evidence="6" type="ORF">R7226_19225</name>
</gene>
<feature type="domain" description="Fibronectin type-III" evidence="5">
    <location>
        <begin position="344"/>
        <end position="446"/>
    </location>
</feature>
<evidence type="ECO:0000256" key="3">
    <source>
        <dbReference type="PROSITE-ProRule" id="PRU00504"/>
    </source>
</evidence>
<evidence type="ECO:0000313" key="7">
    <source>
        <dbReference type="Proteomes" id="UP001284601"/>
    </source>
</evidence>
<dbReference type="PANTHER" id="PTHR24104:SF25">
    <property type="entry name" value="PROTEIN LIN-41"/>
    <property type="match status" value="1"/>
</dbReference>
<evidence type="ECO:0000313" key="6">
    <source>
        <dbReference type="EMBL" id="MDW5596487.1"/>
    </source>
</evidence>
<dbReference type="InterPro" id="IPR003961">
    <property type="entry name" value="FN3_dom"/>
</dbReference>
<evidence type="ECO:0000256" key="1">
    <source>
        <dbReference type="ARBA" id="ARBA00022737"/>
    </source>
</evidence>
<evidence type="ECO:0000259" key="5">
    <source>
        <dbReference type="PROSITE" id="PS50853"/>
    </source>
</evidence>
<accession>A0ABU4HT40</accession>
<keyword evidence="4" id="KW-0732">Signal</keyword>
<dbReference type="InterPro" id="IPR011042">
    <property type="entry name" value="6-blade_b-propeller_TolB-like"/>
</dbReference>
<dbReference type="SUPFAM" id="SSF101898">
    <property type="entry name" value="NHL repeat"/>
    <property type="match status" value="1"/>
</dbReference>
<dbReference type="Gene3D" id="2.60.40.10">
    <property type="entry name" value="Immunoglobulins"/>
    <property type="match status" value="2"/>
</dbReference>
<keyword evidence="2" id="KW-0326">Glycosidase</keyword>
<dbReference type="PROSITE" id="PS51125">
    <property type="entry name" value="NHL"/>
    <property type="match status" value="1"/>
</dbReference>
<dbReference type="RefSeq" id="WP_318598878.1">
    <property type="nucleotide sequence ID" value="NZ_JAWSTH010000057.1"/>
</dbReference>
<dbReference type="CDD" id="cd05819">
    <property type="entry name" value="NHL"/>
    <property type="match status" value="1"/>
</dbReference>
<dbReference type="InterPro" id="IPR013783">
    <property type="entry name" value="Ig-like_fold"/>
</dbReference>
<dbReference type="Gene3D" id="2.120.10.30">
    <property type="entry name" value="TolB, C-terminal domain"/>
    <property type="match status" value="2"/>
</dbReference>
<dbReference type="InterPro" id="IPR050952">
    <property type="entry name" value="TRIM-NHL_E3_ligases"/>
</dbReference>
<dbReference type="Proteomes" id="UP001284601">
    <property type="component" value="Unassembled WGS sequence"/>
</dbReference>